<reference evidence="1 2" key="1">
    <citation type="journal article" date="2019" name="Sci. Rep.">
        <title>Extended insight into the Mycobacterium chelonae-abscessus complex through whole genome sequencing of Mycobacterium salmoniphilum outbreak and Mycobacterium salmoniphilum-like strains.</title>
        <authorList>
            <person name="Behra P.R.K."/>
            <person name="Das S."/>
            <person name="Pettersson B.M.F."/>
            <person name="Shirreff L."/>
            <person name="DuCote T."/>
            <person name="Jacobsson K.G."/>
            <person name="Ennis D.G."/>
            <person name="Kirsebom L.A."/>
        </authorList>
    </citation>
    <scope>NUCLEOTIDE SEQUENCE [LARGE SCALE GENOMIC DNA]</scope>
    <source>
        <strain evidence="1 2">DE 4585</strain>
    </source>
</reference>
<sequence>MTAIDPAAIWRALPKDLQTDLRKHKDETLSDDLLRRCGHAVDERDVPVFWRPDPDTAFTRHRLHPDLARYLATH</sequence>
<protein>
    <submittedName>
        <fullName evidence="1">Uncharacterized protein</fullName>
    </submittedName>
</protein>
<organism evidence="1 2">
    <name type="scientific">Mycobacteroides salmoniphilum</name>
    <dbReference type="NCBI Taxonomy" id="404941"/>
    <lineage>
        <taxon>Bacteria</taxon>
        <taxon>Bacillati</taxon>
        <taxon>Actinomycetota</taxon>
        <taxon>Actinomycetes</taxon>
        <taxon>Mycobacteriales</taxon>
        <taxon>Mycobacteriaceae</taxon>
        <taxon>Mycobacteroides</taxon>
    </lineage>
</organism>
<name>A0A4R8RZY6_9MYCO</name>
<proteinExistence type="predicted"/>
<gene>
    <name evidence="1" type="ORF">DE4585_03872</name>
</gene>
<comment type="caution">
    <text evidence="1">The sequence shown here is derived from an EMBL/GenBank/DDBJ whole genome shotgun (WGS) entry which is preliminary data.</text>
</comment>
<dbReference type="AlphaFoldDB" id="A0A4R8RZY6"/>
<evidence type="ECO:0000313" key="2">
    <source>
        <dbReference type="Proteomes" id="UP000295117"/>
    </source>
</evidence>
<evidence type="ECO:0000313" key="1">
    <source>
        <dbReference type="EMBL" id="TDZ80121.1"/>
    </source>
</evidence>
<dbReference type="Proteomes" id="UP000295117">
    <property type="component" value="Unassembled WGS sequence"/>
</dbReference>
<dbReference type="RefSeq" id="WP_237161299.1">
    <property type="nucleotide sequence ID" value="NZ_PECH01000008.1"/>
</dbReference>
<dbReference type="EMBL" id="PECH01000008">
    <property type="protein sequence ID" value="TDZ80121.1"/>
    <property type="molecule type" value="Genomic_DNA"/>
</dbReference>
<accession>A0A4R8RZY6</accession>